<dbReference type="AlphaFoldDB" id="A0A871Y6S1"/>
<dbReference type="EMBL" id="MW122880">
    <property type="protein sequence ID" value="QOV09001.1"/>
    <property type="molecule type" value="Genomic_DNA"/>
</dbReference>
<protein>
    <recommendedName>
        <fullName evidence="3">FMN-binding domain-containing protein</fullName>
    </recommendedName>
</protein>
<reference evidence="4" key="1">
    <citation type="submission" date="2020-10" db="EMBL/GenBank/DDBJ databases">
        <title>Diverse heliorhodopsins detected via functional metagenomics in peat lake Actinobacteria, Chloroflexi and Archaea.</title>
        <authorList>
            <person name="Chazan A."/>
            <person name="Rozenberg A."/>
            <person name="Tahan R."/>
            <person name="Mannen K."/>
            <person name="Nagata T."/>
            <person name="Yaish S."/>
            <person name="Larom S."/>
            <person name="Kandori H."/>
            <person name="Inoue K."/>
            <person name="Beja O."/>
            <person name="Pushkarev A."/>
        </authorList>
    </citation>
    <scope>NUCLEOTIDE SEQUENCE</scope>
</reference>
<dbReference type="GO" id="GO:0016020">
    <property type="term" value="C:membrane"/>
    <property type="evidence" value="ECO:0007669"/>
    <property type="project" value="InterPro"/>
</dbReference>
<feature type="chain" id="PRO_5039193423" description="FMN-binding domain-containing protein" evidence="2">
    <location>
        <begin position="24"/>
        <end position="176"/>
    </location>
</feature>
<dbReference type="InterPro" id="IPR007329">
    <property type="entry name" value="FMN-bd"/>
</dbReference>
<evidence type="ECO:0000256" key="1">
    <source>
        <dbReference type="SAM" id="MobiDB-lite"/>
    </source>
</evidence>
<dbReference type="Gene3D" id="3.90.1010.20">
    <property type="match status" value="1"/>
</dbReference>
<accession>A0A871Y6S1</accession>
<feature type="region of interest" description="Disordered" evidence="1">
    <location>
        <begin position="30"/>
        <end position="98"/>
    </location>
</feature>
<dbReference type="SMART" id="SM00900">
    <property type="entry name" value="FMN_bind"/>
    <property type="match status" value="1"/>
</dbReference>
<organism evidence="4">
    <name type="scientific">uncultured Micrococcales bacterium</name>
    <dbReference type="NCBI Taxonomy" id="1920814"/>
    <lineage>
        <taxon>Bacteria</taxon>
        <taxon>Bacillati</taxon>
        <taxon>Actinomycetota</taxon>
        <taxon>Actinomycetes</taxon>
        <taxon>Micrococcales</taxon>
        <taxon>environmental samples</taxon>
    </lineage>
</organism>
<dbReference type="GO" id="GO:0010181">
    <property type="term" value="F:FMN binding"/>
    <property type="evidence" value="ECO:0007669"/>
    <property type="project" value="InterPro"/>
</dbReference>
<gene>
    <name evidence="4" type="ORF">HULAa2F4_00027</name>
</gene>
<evidence type="ECO:0000313" key="4">
    <source>
        <dbReference type="EMBL" id="QOV09001.1"/>
    </source>
</evidence>
<feature type="signal peptide" evidence="2">
    <location>
        <begin position="1"/>
        <end position="23"/>
    </location>
</feature>
<feature type="compositionally biased region" description="Low complexity" evidence="1">
    <location>
        <begin position="30"/>
        <end position="56"/>
    </location>
</feature>
<keyword evidence="2" id="KW-0732">Signal</keyword>
<name>A0A871Y6S1_9MICO</name>
<feature type="domain" description="FMN-binding" evidence="3">
    <location>
        <begin position="103"/>
        <end position="176"/>
    </location>
</feature>
<dbReference type="Pfam" id="PF04205">
    <property type="entry name" value="FMN_bind"/>
    <property type="match status" value="1"/>
</dbReference>
<feature type="compositionally biased region" description="Polar residues" evidence="1">
    <location>
        <begin position="58"/>
        <end position="98"/>
    </location>
</feature>
<sequence length="176" mass="17953">MRISTSLIAAAVAGGTISLALQASDDQNLVALPPVSPSSSPTASSGESAAPPSAEGEQQPSATAKPTNTEGTTAKPQQSTPRPTEQAPSQPVTKTVSSDPINYKYGVIQIELTATDGKITNVSVLQGDVSYGRDAAYDALIQATIQVQGTNYGNVSGATFTTEAFKQAISNALAKL</sequence>
<proteinExistence type="predicted"/>
<evidence type="ECO:0000256" key="2">
    <source>
        <dbReference type="SAM" id="SignalP"/>
    </source>
</evidence>
<evidence type="ECO:0000259" key="3">
    <source>
        <dbReference type="SMART" id="SM00900"/>
    </source>
</evidence>